<feature type="transmembrane region" description="Helical" evidence="7">
    <location>
        <begin position="134"/>
        <end position="156"/>
    </location>
</feature>
<dbReference type="PROSITE" id="PS50850">
    <property type="entry name" value="MFS"/>
    <property type="match status" value="1"/>
</dbReference>
<dbReference type="PANTHER" id="PTHR48023:SF4">
    <property type="entry name" value="D-XYLOSE-PROTON SYMPORTER-LIKE 2"/>
    <property type="match status" value="1"/>
</dbReference>
<dbReference type="PROSITE" id="PS00216">
    <property type="entry name" value="SUGAR_TRANSPORT_1"/>
    <property type="match status" value="1"/>
</dbReference>
<dbReference type="Gene3D" id="1.20.1250.20">
    <property type="entry name" value="MFS general substrate transporter like domains"/>
    <property type="match status" value="2"/>
</dbReference>
<keyword evidence="3" id="KW-0813">Transport</keyword>
<keyword evidence="6 7" id="KW-0472">Membrane</keyword>
<evidence type="ECO:0000313" key="10">
    <source>
        <dbReference type="Proteomes" id="UP001467690"/>
    </source>
</evidence>
<sequence>MTSIDNNVTRFALIAAFGGFVFGLDAANISGAVRYVSALFSLDSMQVGTLVGAALFGVIVALFLTGTLCDRFGRKNVLMGIAVTYALSSIISSLAISYEMLVVGRFIGGVAFASITVSAMYIGEIAPADKRGRFVSVNQLMIAIGLLLAFIINYGLVKIMPNVEWLTNENIWRFMLGAELIANAVWIALLLRVPESPRWLLAKNKRQQAERNLQYLVEPAEIPAFIDQIEESLENHHQTDTKTQLKELFSKKMIWVLSIAITYAVVQGATGMNAVLFFAPMVFEQIGMSVEDTFMQTITIGVVGLLSTFVAIAFVEKLGRRSLTLFGLLLVVVAHSSIWFGFKQAHYVIDDAAIAEIKIEVAKENIAPEKIDPLNGTQFNTDVEMKKHLATVFSNGELPLVSGAVINASIQDVNVTAVLFGIFAFLAAFNMSIGPIMWVIFSEIFPNSVRSVALPFAALVQTVSSWSIQQFFPWQLEQFGAANTFLNYGIIGLVGLVIMFFILPETKGKSIELLEKDLVKCKA</sequence>
<feature type="transmembrane region" description="Helical" evidence="7">
    <location>
        <begin position="294"/>
        <end position="315"/>
    </location>
</feature>
<organism evidence="9 10">
    <name type="scientific">Catenovulum sediminis</name>
    <dbReference type="NCBI Taxonomy" id="1740262"/>
    <lineage>
        <taxon>Bacteria</taxon>
        <taxon>Pseudomonadati</taxon>
        <taxon>Pseudomonadota</taxon>
        <taxon>Gammaproteobacteria</taxon>
        <taxon>Alteromonadales</taxon>
        <taxon>Alteromonadaceae</taxon>
        <taxon>Catenovulum</taxon>
    </lineage>
</organism>
<evidence type="ECO:0000256" key="3">
    <source>
        <dbReference type="ARBA" id="ARBA00022448"/>
    </source>
</evidence>
<dbReference type="RefSeq" id="WP_350400964.1">
    <property type="nucleotide sequence ID" value="NZ_JBELOE010000102.1"/>
</dbReference>
<dbReference type="InterPro" id="IPR003663">
    <property type="entry name" value="Sugar/inositol_transpt"/>
</dbReference>
<dbReference type="SUPFAM" id="SSF103473">
    <property type="entry name" value="MFS general substrate transporter"/>
    <property type="match status" value="1"/>
</dbReference>
<proteinExistence type="inferred from homology"/>
<dbReference type="Proteomes" id="UP001467690">
    <property type="component" value="Unassembled WGS sequence"/>
</dbReference>
<evidence type="ECO:0000256" key="6">
    <source>
        <dbReference type="ARBA" id="ARBA00023136"/>
    </source>
</evidence>
<feature type="transmembrane region" description="Helical" evidence="7">
    <location>
        <begin position="77"/>
        <end position="96"/>
    </location>
</feature>
<name>A0ABV1REG4_9ALTE</name>
<dbReference type="InterPro" id="IPR005828">
    <property type="entry name" value="MFS_sugar_transport-like"/>
</dbReference>
<dbReference type="PRINTS" id="PR00171">
    <property type="entry name" value="SUGRTRNSPORT"/>
</dbReference>
<feature type="transmembrane region" description="Helical" evidence="7">
    <location>
        <begin position="45"/>
        <end position="65"/>
    </location>
</feature>
<comment type="similarity">
    <text evidence="2">Belongs to the major facilitator superfamily. Sugar transporter (TC 2.A.1.1) family.</text>
</comment>
<comment type="subcellular location">
    <subcellularLocation>
        <location evidence="1">Membrane</location>
        <topology evidence="1">Multi-pass membrane protein</topology>
    </subcellularLocation>
</comment>
<dbReference type="InterPro" id="IPR020846">
    <property type="entry name" value="MFS_dom"/>
</dbReference>
<evidence type="ECO:0000256" key="2">
    <source>
        <dbReference type="ARBA" id="ARBA00010992"/>
    </source>
</evidence>
<accession>A0ABV1REG4</accession>
<dbReference type="PANTHER" id="PTHR48023">
    <property type="entry name" value="D-XYLOSE-PROTON SYMPORTER-LIKE 2"/>
    <property type="match status" value="1"/>
</dbReference>
<feature type="transmembrane region" description="Helical" evidence="7">
    <location>
        <begin position="171"/>
        <end position="191"/>
    </location>
</feature>
<feature type="domain" description="Major facilitator superfamily (MFS) profile" evidence="8">
    <location>
        <begin position="11"/>
        <end position="507"/>
    </location>
</feature>
<feature type="transmembrane region" description="Helical" evidence="7">
    <location>
        <begin position="322"/>
        <end position="342"/>
    </location>
</feature>
<evidence type="ECO:0000256" key="5">
    <source>
        <dbReference type="ARBA" id="ARBA00022989"/>
    </source>
</evidence>
<feature type="transmembrane region" description="Helical" evidence="7">
    <location>
        <begin position="417"/>
        <end position="440"/>
    </location>
</feature>
<reference evidence="9 10" key="1">
    <citation type="submission" date="2024-06" db="EMBL/GenBank/DDBJ databases">
        <authorList>
            <person name="Chen R.Y."/>
        </authorList>
    </citation>
    <scope>NUCLEOTIDE SEQUENCE [LARGE SCALE GENOMIC DNA]</scope>
    <source>
        <strain evidence="9 10">D2</strain>
    </source>
</reference>
<evidence type="ECO:0000256" key="4">
    <source>
        <dbReference type="ARBA" id="ARBA00022692"/>
    </source>
</evidence>
<keyword evidence="5 7" id="KW-1133">Transmembrane helix</keyword>
<evidence type="ECO:0000259" key="8">
    <source>
        <dbReference type="PROSITE" id="PS50850"/>
    </source>
</evidence>
<evidence type="ECO:0000256" key="7">
    <source>
        <dbReference type="SAM" id="Phobius"/>
    </source>
</evidence>
<gene>
    <name evidence="9" type="ORF">ABS311_05340</name>
</gene>
<dbReference type="EMBL" id="JBELOE010000102">
    <property type="protein sequence ID" value="MER2491304.1"/>
    <property type="molecule type" value="Genomic_DNA"/>
</dbReference>
<dbReference type="Pfam" id="PF00083">
    <property type="entry name" value="Sugar_tr"/>
    <property type="match status" value="2"/>
</dbReference>
<protein>
    <submittedName>
        <fullName evidence="9">MFS transporter</fullName>
    </submittedName>
</protein>
<feature type="transmembrane region" description="Helical" evidence="7">
    <location>
        <begin position="254"/>
        <end position="282"/>
    </location>
</feature>
<evidence type="ECO:0000256" key="1">
    <source>
        <dbReference type="ARBA" id="ARBA00004141"/>
    </source>
</evidence>
<dbReference type="InterPro" id="IPR050820">
    <property type="entry name" value="MFS_Sugar_Transporter"/>
</dbReference>
<feature type="transmembrane region" description="Helical" evidence="7">
    <location>
        <begin position="484"/>
        <end position="503"/>
    </location>
</feature>
<keyword evidence="10" id="KW-1185">Reference proteome</keyword>
<comment type="caution">
    <text evidence="9">The sequence shown here is derived from an EMBL/GenBank/DDBJ whole genome shotgun (WGS) entry which is preliminary data.</text>
</comment>
<dbReference type="InterPro" id="IPR036259">
    <property type="entry name" value="MFS_trans_sf"/>
</dbReference>
<keyword evidence="4 7" id="KW-0812">Transmembrane</keyword>
<dbReference type="InterPro" id="IPR005829">
    <property type="entry name" value="Sugar_transporter_CS"/>
</dbReference>
<evidence type="ECO:0000313" key="9">
    <source>
        <dbReference type="EMBL" id="MER2491304.1"/>
    </source>
</evidence>
<feature type="transmembrane region" description="Helical" evidence="7">
    <location>
        <begin position="12"/>
        <end position="33"/>
    </location>
</feature>
<feature type="transmembrane region" description="Helical" evidence="7">
    <location>
        <begin position="102"/>
        <end position="122"/>
    </location>
</feature>